<dbReference type="GO" id="GO:0003677">
    <property type="term" value="F:DNA binding"/>
    <property type="evidence" value="ECO:0007669"/>
    <property type="project" value="UniProtKB-KW"/>
</dbReference>
<keyword evidence="6" id="KW-0539">Nucleus</keyword>
<name>A0AAD8ZER6_9TELE</name>
<feature type="non-terminal residue" evidence="8">
    <location>
        <position position="1048"/>
    </location>
</feature>
<feature type="region of interest" description="Disordered" evidence="7">
    <location>
        <begin position="305"/>
        <end position="386"/>
    </location>
</feature>
<organism evidence="8 9">
    <name type="scientific">Electrophorus voltai</name>
    <dbReference type="NCBI Taxonomy" id="2609070"/>
    <lineage>
        <taxon>Eukaryota</taxon>
        <taxon>Metazoa</taxon>
        <taxon>Chordata</taxon>
        <taxon>Craniata</taxon>
        <taxon>Vertebrata</taxon>
        <taxon>Euteleostomi</taxon>
        <taxon>Actinopterygii</taxon>
        <taxon>Neopterygii</taxon>
        <taxon>Teleostei</taxon>
        <taxon>Ostariophysi</taxon>
        <taxon>Gymnotiformes</taxon>
        <taxon>Gymnotoidei</taxon>
        <taxon>Gymnotidae</taxon>
        <taxon>Electrophorus</taxon>
    </lineage>
</organism>
<evidence type="ECO:0000256" key="1">
    <source>
        <dbReference type="ARBA" id="ARBA00004123"/>
    </source>
</evidence>
<protein>
    <submittedName>
        <fullName evidence="8">Uncharacterized protein</fullName>
    </submittedName>
</protein>
<evidence type="ECO:0000256" key="7">
    <source>
        <dbReference type="SAM" id="MobiDB-lite"/>
    </source>
</evidence>
<feature type="region of interest" description="Disordered" evidence="7">
    <location>
        <begin position="1"/>
        <end position="155"/>
    </location>
</feature>
<feature type="compositionally biased region" description="Basic and acidic residues" evidence="7">
    <location>
        <begin position="322"/>
        <end position="340"/>
    </location>
</feature>
<evidence type="ECO:0000256" key="4">
    <source>
        <dbReference type="ARBA" id="ARBA00023125"/>
    </source>
</evidence>
<feature type="compositionally biased region" description="Basic and acidic residues" evidence="7">
    <location>
        <begin position="26"/>
        <end position="38"/>
    </location>
</feature>
<sequence length="1048" mass="117519">MAQHDFVPAWLNFSTPQPAKSPAAPLEKHGEHFPRGDGRPGVNRRRHNSSDGFFNNDPLKAPGGDGWLQPSLLRHDSVDSGVAKGSQGGLGSGHGWKETPSWHGTPRGQEGPHHHHGRHPKRGGGDRDRQGGHRQRNGNFRKGGPFQDRYSDEERNDDKLKFVEEDFPSLNPETTGKPVSQARAVGTPAGVWVLVPCLPMAPKSPSLAPVSIRTWFPKLLPAPTKTGPWKPNGRESKVGLHFSGRDSAFTSPVSVTKPLTPVNAPTHGTPKETVLGDMSDSAYKHHPCPHPTLLFTLVLSRLQTPSSATPPIDITRLKQMRRSTDRKSEFLRGLKDERNGEVSGCHSPGAPTEGEASTPEPKEYGEGHENGMSHSLSDSDTEHLSSSLEAEHRLLKAMGWQEYPENDDNFQPLTEDELKEFQAKTEQWKLIIDCDFKMEHSGELCCCDCNMEFHSASLLDKHKARFCTGSILGDPMALRKIQVEITKPEKTALGFPSRKTQTPDLICLREQRKKLVRQRDSPESHPQRSTAEGLALSQLTEEFYKLRMSVEENELRRQTQVRVIVLLIRKGLGPGSQCLNKERLQEVSEHHGQKLAEIKAYTHHLERQREDIEQHLMGFSGKGSMNYPEKVLQDFKKQELRNEEFLCQLSTQLNRLWGMKEGHAHSELLKDKKTQHFSFEPMFSVDGLVSTQIRSLRLAYVQAGGADPEVLAHMHDLQAEAYVLEQVTPRAEHKSGKKRKSTYRRTRESDIWVVERENQKLEEEILRMQLARERRRGNEAGSEGHPIQRRHIDEIASLQAEVFSLRREVERGREGQALVPLPTFSGRHLAQIKPTDYSSKQHSLMGMHVLDPKETLGPAPYDSTAGFIIFYDIVLGVDATFRTLRLVARLYIGGQEMEWPTRMPPVQCHPAGALTGPLSTHSGNYALLAVKQPVLRMQPSPALSLVVEVQATGGLGSYSEKESQELVPQGCARLLLFDEYNQFQSGFWRVPFRCLPVMPSLGTDQLNPVPQLGDMEICLRVVNARDGDIQSLAKIDPNNTGHYKHPPE</sequence>
<keyword evidence="4" id="KW-0238">DNA-binding</keyword>
<dbReference type="PANTHER" id="PTHR33820">
    <property type="entry name" value="COILED-COIL DOMAIN-CONTAINING PROTEIN 17"/>
    <property type="match status" value="1"/>
</dbReference>
<keyword evidence="3" id="KW-0805">Transcription regulation</keyword>
<comment type="subcellular location">
    <subcellularLocation>
        <location evidence="1">Nucleus</location>
    </subcellularLocation>
</comment>
<dbReference type="GO" id="GO:0045893">
    <property type="term" value="P:positive regulation of DNA-templated transcription"/>
    <property type="evidence" value="ECO:0007669"/>
    <property type="project" value="InterPro"/>
</dbReference>
<dbReference type="PANTHER" id="PTHR33820:SF4">
    <property type="entry name" value="COILED-COIL DOMAIN-CONTAINING PROTEIN 17"/>
    <property type="match status" value="1"/>
</dbReference>
<dbReference type="EMBL" id="JAROKS010000015">
    <property type="protein sequence ID" value="KAK1796703.1"/>
    <property type="molecule type" value="Genomic_DNA"/>
</dbReference>
<dbReference type="GO" id="GO:0003723">
    <property type="term" value="F:RNA binding"/>
    <property type="evidence" value="ECO:0007669"/>
    <property type="project" value="InterPro"/>
</dbReference>
<evidence type="ECO:0000256" key="3">
    <source>
        <dbReference type="ARBA" id="ARBA00023015"/>
    </source>
</evidence>
<evidence type="ECO:0000256" key="6">
    <source>
        <dbReference type="ARBA" id="ARBA00023242"/>
    </source>
</evidence>
<dbReference type="Pfam" id="PF15337">
    <property type="entry name" value="Vasculin"/>
    <property type="match status" value="1"/>
</dbReference>
<evidence type="ECO:0000256" key="5">
    <source>
        <dbReference type="ARBA" id="ARBA00023163"/>
    </source>
</evidence>
<proteinExistence type="inferred from homology"/>
<dbReference type="AlphaFoldDB" id="A0AAD8ZER6"/>
<dbReference type="InterPro" id="IPR028128">
    <property type="entry name" value="Vasculin_fam"/>
</dbReference>
<feature type="compositionally biased region" description="Basic and acidic residues" evidence="7">
    <location>
        <begin position="360"/>
        <end position="371"/>
    </location>
</feature>
<dbReference type="GO" id="GO:0006351">
    <property type="term" value="P:DNA-templated transcription"/>
    <property type="evidence" value="ECO:0007669"/>
    <property type="project" value="InterPro"/>
</dbReference>
<accession>A0AAD8ZER6</accession>
<evidence type="ECO:0000313" key="8">
    <source>
        <dbReference type="EMBL" id="KAK1796703.1"/>
    </source>
</evidence>
<comment type="caution">
    <text evidence="8">The sequence shown here is derived from an EMBL/GenBank/DDBJ whole genome shotgun (WGS) entry which is preliminary data.</text>
</comment>
<gene>
    <name evidence="8" type="ORF">P4O66_009727</name>
</gene>
<dbReference type="GO" id="GO:0005634">
    <property type="term" value="C:nucleus"/>
    <property type="evidence" value="ECO:0007669"/>
    <property type="project" value="UniProtKB-SubCell"/>
</dbReference>
<keyword evidence="5" id="KW-0804">Transcription</keyword>
<comment type="similarity">
    <text evidence="2">Belongs to the vasculin family.</text>
</comment>
<reference evidence="8" key="1">
    <citation type="submission" date="2023-03" db="EMBL/GenBank/DDBJ databases">
        <title>Electrophorus voltai genome.</title>
        <authorList>
            <person name="Bian C."/>
        </authorList>
    </citation>
    <scope>NUCLEOTIDE SEQUENCE</scope>
    <source>
        <strain evidence="8">CB-2022</strain>
        <tissue evidence="8">Muscle</tissue>
    </source>
</reference>
<evidence type="ECO:0000256" key="2">
    <source>
        <dbReference type="ARBA" id="ARBA00010099"/>
    </source>
</evidence>
<evidence type="ECO:0000313" key="9">
    <source>
        <dbReference type="Proteomes" id="UP001239994"/>
    </source>
</evidence>
<feature type="compositionally biased region" description="Polar residues" evidence="7">
    <location>
        <begin position="372"/>
        <end position="386"/>
    </location>
</feature>
<keyword evidence="9" id="KW-1185">Reference proteome</keyword>
<dbReference type="Proteomes" id="UP001239994">
    <property type="component" value="Unassembled WGS sequence"/>
</dbReference>
<feature type="region of interest" description="Disordered" evidence="7">
    <location>
        <begin position="251"/>
        <end position="282"/>
    </location>
</feature>
<feature type="compositionally biased region" description="Basic residues" evidence="7">
    <location>
        <begin position="113"/>
        <end position="122"/>
    </location>
</feature>
<dbReference type="InterPro" id="IPR038800">
    <property type="entry name" value="CCDC17"/>
</dbReference>